<evidence type="ECO:0000256" key="6">
    <source>
        <dbReference type="SAM" id="MobiDB-lite"/>
    </source>
</evidence>
<dbReference type="FunFam" id="3.30.160.60:FF:000100">
    <property type="entry name" value="Zinc finger 45-like"/>
    <property type="match status" value="1"/>
</dbReference>
<dbReference type="InterPro" id="IPR036236">
    <property type="entry name" value="Znf_C2H2_sf"/>
</dbReference>
<keyword evidence="2" id="KW-0677">Repeat</keyword>
<evidence type="ECO:0000256" key="2">
    <source>
        <dbReference type="ARBA" id="ARBA00022737"/>
    </source>
</evidence>
<feature type="domain" description="C2H2-type" evidence="7">
    <location>
        <begin position="58"/>
        <end position="87"/>
    </location>
</feature>
<proteinExistence type="predicted"/>
<dbReference type="SMART" id="SM00355">
    <property type="entry name" value="ZnF_C2H2"/>
    <property type="match status" value="2"/>
</dbReference>
<evidence type="ECO:0000313" key="8">
    <source>
        <dbReference type="EMBL" id="KAK3861069.1"/>
    </source>
</evidence>
<dbReference type="EMBL" id="JAWQEG010004568">
    <property type="protein sequence ID" value="KAK3861069.1"/>
    <property type="molecule type" value="Genomic_DNA"/>
</dbReference>
<dbReference type="InterPro" id="IPR050688">
    <property type="entry name" value="Zinc_finger/UBP_domain"/>
</dbReference>
<dbReference type="Gene3D" id="3.30.160.60">
    <property type="entry name" value="Classic Zinc Finger"/>
    <property type="match status" value="2"/>
</dbReference>
<feature type="region of interest" description="Disordered" evidence="6">
    <location>
        <begin position="26"/>
        <end position="49"/>
    </location>
</feature>
<evidence type="ECO:0000313" key="9">
    <source>
        <dbReference type="Proteomes" id="UP001286313"/>
    </source>
</evidence>
<evidence type="ECO:0000256" key="1">
    <source>
        <dbReference type="ARBA" id="ARBA00022723"/>
    </source>
</evidence>
<dbReference type="AlphaFoldDB" id="A0AAE1K0F4"/>
<evidence type="ECO:0000256" key="4">
    <source>
        <dbReference type="ARBA" id="ARBA00022833"/>
    </source>
</evidence>
<dbReference type="GO" id="GO:0045944">
    <property type="term" value="P:positive regulation of transcription by RNA polymerase II"/>
    <property type="evidence" value="ECO:0007669"/>
    <property type="project" value="TreeGrafter"/>
</dbReference>
<protein>
    <recommendedName>
        <fullName evidence="7">C2H2-type domain-containing protein</fullName>
    </recommendedName>
</protein>
<feature type="compositionally biased region" description="Low complexity" evidence="6">
    <location>
        <begin position="150"/>
        <end position="160"/>
    </location>
</feature>
<evidence type="ECO:0000256" key="5">
    <source>
        <dbReference type="PROSITE-ProRule" id="PRU00042"/>
    </source>
</evidence>
<dbReference type="PANTHER" id="PTHR24403:SF109">
    <property type="entry name" value="ZINC FINGER PROTEIN 845-LIKE"/>
    <property type="match status" value="1"/>
</dbReference>
<sequence>MRGSVCAEGGLAAGGACTVGQYGMELIPPPPSLPPGSSSSSSSDPRLDLDTGRPYRMWRCLFPDCGYTTDRESWLKQHFRKHTGEKPYSCPFCSFRSAQKGNLNVHIKRVHYGGLQPQQQPKTQQQQQLQHQQPQLPLPPLQPTTSNAQSLSKSSSLSST</sequence>
<dbReference type="GO" id="GO:0008270">
    <property type="term" value="F:zinc ion binding"/>
    <property type="evidence" value="ECO:0007669"/>
    <property type="project" value="UniProtKB-KW"/>
</dbReference>
<feature type="region of interest" description="Disordered" evidence="6">
    <location>
        <begin position="116"/>
        <end position="160"/>
    </location>
</feature>
<feature type="domain" description="C2H2-type" evidence="7">
    <location>
        <begin position="88"/>
        <end position="116"/>
    </location>
</feature>
<gene>
    <name evidence="8" type="ORF">Pcinc_032927</name>
</gene>
<dbReference type="Pfam" id="PF13909">
    <property type="entry name" value="zf-H2C2_5"/>
    <property type="match status" value="1"/>
</dbReference>
<accession>A0AAE1K0F4</accession>
<evidence type="ECO:0000256" key="3">
    <source>
        <dbReference type="ARBA" id="ARBA00022771"/>
    </source>
</evidence>
<dbReference type="PANTHER" id="PTHR24403">
    <property type="entry name" value="ZINC FINGER PROTEIN"/>
    <property type="match status" value="1"/>
</dbReference>
<dbReference type="Proteomes" id="UP001286313">
    <property type="component" value="Unassembled WGS sequence"/>
</dbReference>
<keyword evidence="3 5" id="KW-0863">Zinc-finger</keyword>
<dbReference type="InterPro" id="IPR013087">
    <property type="entry name" value="Znf_C2H2_type"/>
</dbReference>
<dbReference type="PROSITE" id="PS50157">
    <property type="entry name" value="ZINC_FINGER_C2H2_2"/>
    <property type="match status" value="2"/>
</dbReference>
<dbReference type="SUPFAM" id="SSF57667">
    <property type="entry name" value="beta-beta-alpha zinc fingers"/>
    <property type="match status" value="1"/>
</dbReference>
<name>A0AAE1K0F4_PETCI</name>
<reference evidence="8" key="1">
    <citation type="submission" date="2023-10" db="EMBL/GenBank/DDBJ databases">
        <title>Genome assemblies of two species of porcelain crab, Petrolisthes cinctipes and Petrolisthes manimaculis (Anomura: Porcellanidae).</title>
        <authorList>
            <person name="Angst P."/>
        </authorList>
    </citation>
    <scope>NUCLEOTIDE SEQUENCE</scope>
    <source>
        <strain evidence="8">PB745_01</strain>
        <tissue evidence="8">Gill</tissue>
    </source>
</reference>
<organism evidence="8 9">
    <name type="scientific">Petrolisthes cinctipes</name>
    <name type="common">Flat porcelain crab</name>
    <dbReference type="NCBI Taxonomy" id="88211"/>
    <lineage>
        <taxon>Eukaryota</taxon>
        <taxon>Metazoa</taxon>
        <taxon>Ecdysozoa</taxon>
        <taxon>Arthropoda</taxon>
        <taxon>Crustacea</taxon>
        <taxon>Multicrustacea</taxon>
        <taxon>Malacostraca</taxon>
        <taxon>Eumalacostraca</taxon>
        <taxon>Eucarida</taxon>
        <taxon>Decapoda</taxon>
        <taxon>Pleocyemata</taxon>
        <taxon>Anomura</taxon>
        <taxon>Galatheoidea</taxon>
        <taxon>Porcellanidae</taxon>
        <taxon>Petrolisthes</taxon>
    </lineage>
</organism>
<keyword evidence="9" id="KW-1185">Reference proteome</keyword>
<keyword evidence="1" id="KW-0479">Metal-binding</keyword>
<comment type="caution">
    <text evidence="8">The sequence shown here is derived from an EMBL/GenBank/DDBJ whole genome shotgun (WGS) entry which is preliminary data.</text>
</comment>
<dbReference type="GO" id="GO:0005634">
    <property type="term" value="C:nucleus"/>
    <property type="evidence" value="ECO:0007669"/>
    <property type="project" value="TreeGrafter"/>
</dbReference>
<evidence type="ECO:0000259" key="7">
    <source>
        <dbReference type="PROSITE" id="PS50157"/>
    </source>
</evidence>
<feature type="compositionally biased region" description="Low complexity" evidence="6">
    <location>
        <begin position="116"/>
        <end position="135"/>
    </location>
</feature>
<feature type="compositionally biased region" description="Low complexity" evidence="6">
    <location>
        <begin position="35"/>
        <end position="44"/>
    </location>
</feature>
<keyword evidence="4" id="KW-0862">Zinc</keyword>